<evidence type="ECO:0000313" key="2">
    <source>
        <dbReference type="Proteomes" id="UP001642409"/>
    </source>
</evidence>
<reference evidence="1 2" key="1">
    <citation type="submission" date="2024-07" db="EMBL/GenBank/DDBJ databases">
        <authorList>
            <person name="Akdeniz Z."/>
        </authorList>
    </citation>
    <scope>NUCLEOTIDE SEQUENCE [LARGE SCALE GENOMIC DNA]</scope>
</reference>
<comment type="caution">
    <text evidence="1">The sequence shown here is derived from an EMBL/GenBank/DDBJ whole genome shotgun (WGS) entry which is preliminary data.</text>
</comment>
<keyword evidence="2" id="KW-1185">Reference proteome</keyword>
<dbReference type="EMBL" id="CAXDID020000026">
    <property type="protein sequence ID" value="CAL5990856.1"/>
    <property type="molecule type" value="Genomic_DNA"/>
</dbReference>
<name>A0ABP1HDV9_9EUKA</name>
<sequence length="229" mass="26770">MNKLSGISTYSTNTQISQEMINKIRELFISSKGQLSNSQMAKMLGVSSSTIYKQKKKVLEFNPSIKENFAPLPTGRSKSFPNETQCEFIKQFIAVSCTDYKTTRITMIKYTSMYNKGELDQSDPLMQTYWEIINKFRHCPIPTETQFYNYFDRYNLLQSTICFNDHIASPGEIQCNKKVIIEKENSPKIPRIQTDMRYINGIDSANIDDIHFKYIMIYIEAFSKFILRW</sequence>
<protein>
    <submittedName>
        <fullName evidence="1">Hypothetical_protein</fullName>
    </submittedName>
</protein>
<evidence type="ECO:0000313" key="1">
    <source>
        <dbReference type="EMBL" id="CAL5990856.1"/>
    </source>
</evidence>
<proteinExistence type="predicted"/>
<accession>A0ABP1HDV9</accession>
<organism evidence="1 2">
    <name type="scientific">Hexamita inflata</name>
    <dbReference type="NCBI Taxonomy" id="28002"/>
    <lineage>
        <taxon>Eukaryota</taxon>
        <taxon>Metamonada</taxon>
        <taxon>Diplomonadida</taxon>
        <taxon>Hexamitidae</taxon>
        <taxon>Hexamitinae</taxon>
        <taxon>Hexamita</taxon>
    </lineage>
</organism>
<gene>
    <name evidence="1" type="ORF">HINF_LOCUS11688</name>
</gene>
<dbReference type="Proteomes" id="UP001642409">
    <property type="component" value="Unassembled WGS sequence"/>
</dbReference>